<protein>
    <submittedName>
        <fullName evidence="7">Serine/threonine protein kinase</fullName>
    </submittedName>
</protein>
<dbReference type="InterPro" id="IPR008266">
    <property type="entry name" value="Tyr_kinase_AS"/>
</dbReference>
<keyword evidence="5" id="KW-0472">Membrane</keyword>
<proteinExistence type="predicted"/>
<gene>
    <name evidence="7" type="ORF">JK358_23350</name>
</gene>
<dbReference type="InterPro" id="IPR011009">
    <property type="entry name" value="Kinase-like_dom_sf"/>
</dbReference>
<accession>A0ABS1M9L5</accession>
<dbReference type="Proteomes" id="UP000602198">
    <property type="component" value="Unassembled WGS sequence"/>
</dbReference>
<reference evidence="7 8" key="1">
    <citation type="submission" date="2021-01" db="EMBL/GenBank/DDBJ databases">
        <title>WGS of actinomycetes isolated from Thailand.</title>
        <authorList>
            <person name="Thawai C."/>
        </authorList>
    </citation>
    <scope>NUCLEOTIDE SEQUENCE [LARGE SCALE GENOMIC DNA]</scope>
    <source>
        <strain evidence="7 8">LPG 2</strain>
    </source>
</reference>
<comment type="caution">
    <text evidence="7">The sequence shown here is derived from an EMBL/GenBank/DDBJ whole genome shotgun (WGS) entry which is preliminary data.</text>
</comment>
<evidence type="ECO:0000313" key="8">
    <source>
        <dbReference type="Proteomes" id="UP000602198"/>
    </source>
</evidence>
<dbReference type="PANTHER" id="PTHR43289">
    <property type="entry name" value="MITOGEN-ACTIVATED PROTEIN KINASE KINASE KINASE 20-RELATED"/>
    <property type="match status" value="1"/>
</dbReference>
<name>A0ABS1M9L5_9NOCA</name>
<keyword evidence="1" id="KW-0808">Transferase</keyword>
<keyword evidence="4" id="KW-0067">ATP-binding</keyword>
<feature type="transmembrane region" description="Helical" evidence="5">
    <location>
        <begin position="456"/>
        <end position="481"/>
    </location>
</feature>
<dbReference type="InterPro" id="IPR000719">
    <property type="entry name" value="Prot_kinase_dom"/>
</dbReference>
<feature type="transmembrane region" description="Helical" evidence="5">
    <location>
        <begin position="416"/>
        <end position="436"/>
    </location>
</feature>
<dbReference type="GO" id="GO:0004674">
    <property type="term" value="F:protein serine/threonine kinase activity"/>
    <property type="evidence" value="ECO:0007669"/>
    <property type="project" value="UniProtKB-KW"/>
</dbReference>
<keyword evidence="3 7" id="KW-0418">Kinase</keyword>
<evidence type="ECO:0000256" key="3">
    <source>
        <dbReference type="ARBA" id="ARBA00022777"/>
    </source>
</evidence>
<sequence>MDKRIAEYRAEFPELAHSPHYADLVCDEYLVRSRYRPVDLEAFTAEYPEVATEIRQRLTAANQQPPEPPSLPDSIETGRRLDDFDLFTDLGGTAASRMFLARQRSMQRLVAVRVEADTGGDSVTVAQLDHPYIVRVFDQRRLDDETGGNPLRLLSMQFIAGGTLRDVLRRVRATPVAQRDGQLLLDAVDAAVEDKGEVRPTDSRIRAEVAGLSWPEAIAWLGRRLAEALEYADGHGMLHQDVRPDNVLLTAEAVPKLADFGIGLRRNREWNGLPSSNAYASPEQLELWHPDRGRSAADLDIRSDIFSLGVVLWELLTGALPFDETADANGESGDLDSRLARRRAGVGVRARDRVPPDCPAALLRVLLTCLEADRDRRWDNPARLAEQFELCLDEHARALVDPPPDSLRVRLRRWSVLLVALAVLIPNGVVAVYNVHVNRVLIADRLPDNAQRAFEAMIGLVNSVLFPLGAAVLVFLCRYTIRVFLGLPRGREYDLATFRRARADTLRMGDRVVAVVLPLWVLAGLTASIVLNVLSGGLPVSVSVHFAISQTVCGAIAVVYPFFLVVFYLLRCVYPMFLRHGEISESDAVWLRRLERRSGVYLAVAACIPLFAVLGVTFLPPADLALVVVDVRIMAIGSIVAFLVSYGLFRAIVADVRALRRVVAPEFSRVGA</sequence>
<evidence type="ECO:0000259" key="6">
    <source>
        <dbReference type="PROSITE" id="PS50011"/>
    </source>
</evidence>
<feature type="transmembrane region" description="Helical" evidence="5">
    <location>
        <begin position="546"/>
        <end position="570"/>
    </location>
</feature>
<evidence type="ECO:0000256" key="4">
    <source>
        <dbReference type="ARBA" id="ARBA00022840"/>
    </source>
</evidence>
<feature type="transmembrane region" description="Helical" evidence="5">
    <location>
        <begin position="631"/>
        <end position="653"/>
    </location>
</feature>
<evidence type="ECO:0000256" key="5">
    <source>
        <dbReference type="SAM" id="Phobius"/>
    </source>
</evidence>
<feature type="domain" description="Protein kinase" evidence="6">
    <location>
        <begin position="84"/>
        <end position="389"/>
    </location>
</feature>
<dbReference type="SUPFAM" id="SSF56112">
    <property type="entry name" value="Protein kinase-like (PK-like)"/>
    <property type="match status" value="1"/>
</dbReference>
<dbReference type="Gene3D" id="1.10.510.10">
    <property type="entry name" value="Transferase(Phosphotransferase) domain 1"/>
    <property type="match status" value="2"/>
</dbReference>
<keyword evidence="2" id="KW-0547">Nucleotide-binding</keyword>
<keyword evidence="8" id="KW-1185">Reference proteome</keyword>
<dbReference type="CDD" id="cd14014">
    <property type="entry name" value="STKc_PknB_like"/>
    <property type="match status" value="1"/>
</dbReference>
<dbReference type="PANTHER" id="PTHR43289:SF34">
    <property type="entry name" value="SERINE_THREONINE-PROTEIN KINASE YBDM-RELATED"/>
    <property type="match status" value="1"/>
</dbReference>
<keyword evidence="7" id="KW-0723">Serine/threonine-protein kinase</keyword>
<dbReference type="Pfam" id="PF00069">
    <property type="entry name" value="Pkinase"/>
    <property type="match status" value="1"/>
</dbReference>
<dbReference type="PROSITE" id="PS50011">
    <property type="entry name" value="PROTEIN_KINASE_DOM"/>
    <property type="match status" value="1"/>
</dbReference>
<dbReference type="PROSITE" id="PS00109">
    <property type="entry name" value="PROTEIN_KINASE_TYR"/>
    <property type="match status" value="1"/>
</dbReference>
<evidence type="ECO:0000256" key="2">
    <source>
        <dbReference type="ARBA" id="ARBA00022741"/>
    </source>
</evidence>
<evidence type="ECO:0000313" key="7">
    <source>
        <dbReference type="EMBL" id="MBL1077342.1"/>
    </source>
</evidence>
<dbReference type="EMBL" id="JAERRJ010000009">
    <property type="protein sequence ID" value="MBL1077342.1"/>
    <property type="molecule type" value="Genomic_DNA"/>
</dbReference>
<feature type="transmembrane region" description="Helical" evidence="5">
    <location>
        <begin position="600"/>
        <end position="619"/>
    </location>
</feature>
<keyword evidence="5" id="KW-1133">Transmembrane helix</keyword>
<feature type="transmembrane region" description="Helical" evidence="5">
    <location>
        <begin position="512"/>
        <end position="534"/>
    </location>
</feature>
<evidence type="ECO:0000256" key="1">
    <source>
        <dbReference type="ARBA" id="ARBA00022679"/>
    </source>
</evidence>
<keyword evidence="5" id="KW-0812">Transmembrane</keyword>
<organism evidence="7 8">
    <name type="scientific">Nocardia acididurans</name>
    <dbReference type="NCBI Taxonomy" id="2802282"/>
    <lineage>
        <taxon>Bacteria</taxon>
        <taxon>Bacillati</taxon>
        <taxon>Actinomycetota</taxon>
        <taxon>Actinomycetes</taxon>
        <taxon>Mycobacteriales</taxon>
        <taxon>Nocardiaceae</taxon>
        <taxon>Nocardia</taxon>
    </lineage>
</organism>